<keyword evidence="1" id="KW-1133">Transmembrane helix</keyword>
<evidence type="ECO:0000256" key="1">
    <source>
        <dbReference type="SAM" id="Phobius"/>
    </source>
</evidence>
<dbReference type="HOGENOM" id="CLU_1582460_0_0_1"/>
<protein>
    <submittedName>
        <fullName evidence="2">Uncharacterized protein</fullName>
    </submittedName>
</protein>
<dbReference type="Proteomes" id="UP000011185">
    <property type="component" value="Unassembled WGS sequence"/>
</dbReference>
<evidence type="ECO:0000313" key="2">
    <source>
        <dbReference type="EMBL" id="ELQ74712.1"/>
    </source>
</evidence>
<dbReference type="EMBL" id="JH994028">
    <property type="protein sequence ID" value="ELQ74712.1"/>
    <property type="molecule type" value="Genomic_DNA"/>
</dbReference>
<proteinExistence type="predicted"/>
<evidence type="ECO:0000313" key="3">
    <source>
        <dbReference type="Proteomes" id="UP000011185"/>
    </source>
</evidence>
<dbReference type="InParanoid" id="L7JVF7"/>
<feature type="non-terminal residue" evidence="2">
    <location>
        <position position="1"/>
    </location>
</feature>
<feature type="transmembrane region" description="Helical" evidence="1">
    <location>
        <begin position="25"/>
        <end position="45"/>
    </location>
</feature>
<organism evidence="2 3">
    <name type="scientific">Trachipleistophora hominis</name>
    <name type="common">Microsporidian parasite</name>
    <dbReference type="NCBI Taxonomy" id="72359"/>
    <lineage>
        <taxon>Eukaryota</taxon>
        <taxon>Fungi</taxon>
        <taxon>Fungi incertae sedis</taxon>
        <taxon>Microsporidia</taxon>
        <taxon>Pleistophoridae</taxon>
        <taxon>Trachipleistophora</taxon>
    </lineage>
</organism>
<dbReference type="VEuPathDB" id="MicrosporidiaDB:THOM_2353"/>
<keyword evidence="1" id="KW-0472">Membrane</keyword>
<accession>L7JVF7</accession>
<keyword evidence="3" id="KW-1185">Reference proteome</keyword>
<sequence>VQIILNLWLKKGKKEHPQLMQYPHITVLLELLIIFLIPTAFITLVQRKNINDQVLIQKIDSFASAFLAKNSDLMNSGTRAIIITNILSPSNKTEVFTIDTETFKSLEINYMLLKGDELLHQCQKLLTKRSMITNDFDIKHIEKLKENLAHSINRALMKLYSTDRIVVDF</sequence>
<name>L7JVF7_TRAHO</name>
<dbReference type="OrthoDB" id="10476385at2759"/>
<gene>
    <name evidence="2" type="ORF">THOM_2353</name>
</gene>
<reference evidence="2 3" key="1">
    <citation type="journal article" date="2012" name="PLoS Pathog.">
        <title>The genome of the obligate intracellular parasite Trachipleistophora hominis: new insights into microsporidian genome dynamics and reductive evolution.</title>
        <authorList>
            <person name="Heinz E."/>
            <person name="Williams T.A."/>
            <person name="Nakjang S."/>
            <person name="Noel C.J."/>
            <person name="Swan D.C."/>
            <person name="Goldberg A.V."/>
            <person name="Harris S.R."/>
            <person name="Weinmaier T."/>
            <person name="Markert S."/>
            <person name="Becher D."/>
            <person name="Bernhardt J."/>
            <person name="Dagan T."/>
            <person name="Hacker C."/>
            <person name="Lucocq J.M."/>
            <person name="Schweder T."/>
            <person name="Rattei T."/>
            <person name="Hall N."/>
            <person name="Hirt R.P."/>
            <person name="Embley T.M."/>
        </authorList>
    </citation>
    <scope>NUCLEOTIDE SEQUENCE [LARGE SCALE GENOMIC DNA]</scope>
</reference>
<dbReference type="AlphaFoldDB" id="L7JVF7"/>
<keyword evidence="1" id="KW-0812">Transmembrane</keyword>